<gene>
    <name evidence="8" type="ORF">ACFSJT_12330</name>
</gene>
<comment type="similarity">
    <text evidence="2">Belongs to the sulfatase family.</text>
</comment>
<dbReference type="EMBL" id="JBHUHY010000013">
    <property type="protein sequence ID" value="MFD2187579.1"/>
    <property type="molecule type" value="Genomic_DNA"/>
</dbReference>
<keyword evidence="5" id="KW-0378">Hydrolase</keyword>
<comment type="caution">
    <text evidence="8">The sequence shown here is derived from an EMBL/GenBank/DDBJ whole genome shotgun (WGS) entry which is preliminary data.</text>
</comment>
<keyword evidence="9" id="KW-1185">Reference proteome</keyword>
<evidence type="ECO:0000256" key="6">
    <source>
        <dbReference type="ARBA" id="ARBA00022837"/>
    </source>
</evidence>
<organism evidence="8 9">
    <name type="scientific">Aquimarina celericrescens</name>
    <dbReference type="NCBI Taxonomy" id="1964542"/>
    <lineage>
        <taxon>Bacteria</taxon>
        <taxon>Pseudomonadati</taxon>
        <taxon>Bacteroidota</taxon>
        <taxon>Flavobacteriia</taxon>
        <taxon>Flavobacteriales</taxon>
        <taxon>Flavobacteriaceae</taxon>
        <taxon>Aquimarina</taxon>
    </lineage>
</organism>
<dbReference type="CDD" id="cd16030">
    <property type="entry name" value="iduronate-2-sulfatase"/>
    <property type="match status" value="1"/>
</dbReference>
<dbReference type="InterPro" id="IPR035874">
    <property type="entry name" value="IDS"/>
</dbReference>
<keyword evidence="3" id="KW-0479">Metal-binding</keyword>
<sequence>MRRIMFSTVLMTLFIIFHSCQKPSKTNEKKATKPNVLFIAIDDLNDWIEPYDGHPQTKTPNLKDFSHRAMTFTNAHASAPLCNPSRVSLLTGLDPRNTGVISNNAFYPFRKYVPDAETLIQYFEKNGYYTAGWGKIFHKNDSRTEPWDEYTWASGRPKPKKFPAHKTKILIDSIYRYFDWGPVDAPIEKWGEHKAAQGVIDFLKTKHDQPFFAAVGFRLPHLAWWIPPKFYKPFDNIETKTPNWSASDYDDIPDFVKNYSPKNEKGHHIIISNDLHAKAVKSYLAAIHYVDYELGRILNNLNESDQYKNTIVVIWSDHGFHLGEKMWWRKNSLWEESTRVPLMIRIPEKTKTALQTNHPVSLLDLYPTLVRLCGLPQKAGLDGQDISPLIINPEIKLKRNHVATTSEAGTSLRNINFRYTRYIDGSEELYDHNDDPSEIINLVNNPKYQNTLNAMQKLWFGVKTDCL</sequence>
<evidence type="ECO:0000256" key="4">
    <source>
        <dbReference type="ARBA" id="ARBA00022729"/>
    </source>
</evidence>
<dbReference type="InterPro" id="IPR017850">
    <property type="entry name" value="Alkaline_phosphatase_core_sf"/>
</dbReference>
<evidence type="ECO:0000259" key="7">
    <source>
        <dbReference type="Pfam" id="PF00884"/>
    </source>
</evidence>
<evidence type="ECO:0000256" key="5">
    <source>
        <dbReference type="ARBA" id="ARBA00022801"/>
    </source>
</evidence>
<dbReference type="InterPro" id="IPR000917">
    <property type="entry name" value="Sulfatase_N"/>
</dbReference>
<proteinExistence type="inferred from homology"/>
<comment type="cofactor">
    <cofactor evidence="1">
        <name>Ca(2+)</name>
        <dbReference type="ChEBI" id="CHEBI:29108"/>
    </cofactor>
</comment>
<dbReference type="PANTHER" id="PTHR45953">
    <property type="entry name" value="IDURONATE 2-SULFATASE"/>
    <property type="match status" value="1"/>
</dbReference>
<dbReference type="Pfam" id="PF00884">
    <property type="entry name" value="Sulfatase"/>
    <property type="match status" value="1"/>
</dbReference>
<dbReference type="PANTHER" id="PTHR45953:SF1">
    <property type="entry name" value="IDURONATE 2-SULFATASE"/>
    <property type="match status" value="1"/>
</dbReference>
<dbReference type="Proteomes" id="UP001597344">
    <property type="component" value="Unassembled WGS sequence"/>
</dbReference>
<evidence type="ECO:0000313" key="8">
    <source>
        <dbReference type="EMBL" id="MFD2187579.1"/>
    </source>
</evidence>
<protein>
    <submittedName>
        <fullName evidence="8">Sulfatase</fullName>
    </submittedName>
</protein>
<feature type="domain" description="Sulfatase N-terminal" evidence="7">
    <location>
        <begin position="34"/>
        <end position="374"/>
    </location>
</feature>
<dbReference type="RefSeq" id="WP_378320581.1">
    <property type="nucleotide sequence ID" value="NZ_JBHUHY010000013.1"/>
</dbReference>
<evidence type="ECO:0000256" key="1">
    <source>
        <dbReference type="ARBA" id="ARBA00001913"/>
    </source>
</evidence>
<dbReference type="SUPFAM" id="SSF53649">
    <property type="entry name" value="Alkaline phosphatase-like"/>
    <property type="match status" value="1"/>
</dbReference>
<evidence type="ECO:0000256" key="2">
    <source>
        <dbReference type="ARBA" id="ARBA00008779"/>
    </source>
</evidence>
<dbReference type="Gene3D" id="3.40.720.10">
    <property type="entry name" value="Alkaline Phosphatase, subunit A"/>
    <property type="match status" value="1"/>
</dbReference>
<evidence type="ECO:0000313" key="9">
    <source>
        <dbReference type="Proteomes" id="UP001597344"/>
    </source>
</evidence>
<keyword evidence="6" id="KW-0106">Calcium</keyword>
<evidence type="ECO:0000256" key="3">
    <source>
        <dbReference type="ARBA" id="ARBA00022723"/>
    </source>
</evidence>
<keyword evidence="4" id="KW-0732">Signal</keyword>
<reference evidence="9" key="1">
    <citation type="journal article" date="2019" name="Int. J. Syst. Evol. Microbiol.">
        <title>The Global Catalogue of Microorganisms (GCM) 10K type strain sequencing project: providing services to taxonomists for standard genome sequencing and annotation.</title>
        <authorList>
            <consortium name="The Broad Institute Genomics Platform"/>
            <consortium name="The Broad Institute Genome Sequencing Center for Infectious Disease"/>
            <person name="Wu L."/>
            <person name="Ma J."/>
        </authorList>
    </citation>
    <scope>NUCLEOTIDE SEQUENCE [LARGE SCALE GENOMIC DNA]</scope>
    <source>
        <strain evidence="9">DT92</strain>
    </source>
</reference>
<name>A0ABW5B0A5_9FLAO</name>
<accession>A0ABW5B0A5</accession>